<accession>A0AAD7WBA8</accession>
<sequence length="104" mass="11209">MPSRRVPTLHAISGCLTSSQTGPQARRPPTRPTPSHPVLSRGLWFGQLQPSWLLPPCKTSATHGVPAWSGPSSQSHGHMFPPSRVHGPNPLQHGFNLNLPTAET</sequence>
<proteinExistence type="predicted"/>
<protein>
    <submittedName>
        <fullName evidence="2">Uncharacterized protein</fullName>
    </submittedName>
</protein>
<keyword evidence="3" id="KW-1185">Reference proteome</keyword>
<reference evidence="2" key="1">
    <citation type="journal article" date="2023" name="Science">
        <title>Genome structures resolve the early diversification of teleost fishes.</title>
        <authorList>
            <person name="Parey E."/>
            <person name="Louis A."/>
            <person name="Montfort J."/>
            <person name="Bouchez O."/>
            <person name="Roques C."/>
            <person name="Iampietro C."/>
            <person name="Lluch J."/>
            <person name="Castinel A."/>
            <person name="Donnadieu C."/>
            <person name="Desvignes T."/>
            <person name="Floi Bucao C."/>
            <person name="Jouanno E."/>
            <person name="Wen M."/>
            <person name="Mejri S."/>
            <person name="Dirks R."/>
            <person name="Jansen H."/>
            <person name="Henkel C."/>
            <person name="Chen W.J."/>
            <person name="Zahm M."/>
            <person name="Cabau C."/>
            <person name="Klopp C."/>
            <person name="Thompson A.W."/>
            <person name="Robinson-Rechavi M."/>
            <person name="Braasch I."/>
            <person name="Lecointre G."/>
            <person name="Bobe J."/>
            <person name="Postlethwait J.H."/>
            <person name="Berthelot C."/>
            <person name="Roest Crollius H."/>
            <person name="Guiguen Y."/>
        </authorList>
    </citation>
    <scope>NUCLEOTIDE SEQUENCE</scope>
    <source>
        <strain evidence="2">NC1722</strain>
    </source>
</reference>
<dbReference type="AlphaFoldDB" id="A0AAD7WBA8"/>
<feature type="region of interest" description="Disordered" evidence="1">
    <location>
        <begin position="1"/>
        <end position="41"/>
    </location>
</feature>
<gene>
    <name evidence="2" type="ORF">AAFF_G00107820</name>
</gene>
<evidence type="ECO:0000313" key="3">
    <source>
        <dbReference type="Proteomes" id="UP001221898"/>
    </source>
</evidence>
<name>A0AAD7WBA8_9TELE</name>
<feature type="region of interest" description="Disordered" evidence="1">
    <location>
        <begin position="61"/>
        <end position="104"/>
    </location>
</feature>
<evidence type="ECO:0000256" key="1">
    <source>
        <dbReference type="SAM" id="MobiDB-lite"/>
    </source>
</evidence>
<evidence type="ECO:0000313" key="2">
    <source>
        <dbReference type="EMBL" id="KAJ8390388.1"/>
    </source>
</evidence>
<dbReference type="EMBL" id="JAINUG010000170">
    <property type="protein sequence ID" value="KAJ8390388.1"/>
    <property type="molecule type" value="Genomic_DNA"/>
</dbReference>
<organism evidence="2 3">
    <name type="scientific">Aldrovandia affinis</name>
    <dbReference type="NCBI Taxonomy" id="143900"/>
    <lineage>
        <taxon>Eukaryota</taxon>
        <taxon>Metazoa</taxon>
        <taxon>Chordata</taxon>
        <taxon>Craniata</taxon>
        <taxon>Vertebrata</taxon>
        <taxon>Euteleostomi</taxon>
        <taxon>Actinopterygii</taxon>
        <taxon>Neopterygii</taxon>
        <taxon>Teleostei</taxon>
        <taxon>Notacanthiformes</taxon>
        <taxon>Halosauridae</taxon>
        <taxon>Aldrovandia</taxon>
    </lineage>
</organism>
<comment type="caution">
    <text evidence="2">The sequence shown here is derived from an EMBL/GenBank/DDBJ whole genome shotgun (WGS) entry which is preliminary data.</text>
</comment>
<dbReference type="Proteomes" id="UP001221898">
    <property type="component" value="Unassembled WGS sequence"/>
</dbReference>